<keyword evidence="2" id="KW-1185">Reference proteome</keyword>
<dbReference type="EMBL" id="BMOL01000005">
    <property type="protein sequence ID" value="GGL77889.1"/>
    <property type="molecule type" value="Genomic_DNA"/>
</dbReference>
<gene>
    <name evidence="1" type="ORF">GCM10010840_14730</name>
</gene>
<comment type="caution">
    <text evidence="1">The sequence shown here is derived from an EMBL/GenBank/DDBJ whole genome shotgun (WGS) entry which is preliminary data.</text>
</comment>
<accession>A0ABQ2G6M9</accession>
<evidence type="ECO:0000313" key="2">
    <source>
        <dbReference type="Proteomes" id="UP000639973"/>
    </source>
</evidence>
<sequence length="54" mass="6248">MITEADTCRQYVLPKLQAAGWADDLIREQKTFTGHGNLGYLIKVFHLDFDHIQE</sequence>
<protein>
    <submittedName>
        <fullName evidence="1">Uncharacterized protein</fullName>
    </submittedName>
</protein>
<reference evidence="2" key="1">
    <citation type="journal article" date="2019" name="Int. J. Syst. Evol. Microbiol.">
        <title>The Global Catalogue of Microorganisms (GCM) 10K type strain sequencing project: providing services to taxonomists for standard genome sequencing and annotation.</title>
        <authorList>
            <consortium name="The Broad Institute Genomics Platform"/>
            <consortium name="The Broad Institute Genome Sequencing Center for Infectious Disease"/>
            <person name="Wu L."/>
            <person name="Ma J."/>
        </authorList>
    </citation>
    <scope>NUCLEOTIDE SEQUENCE [LARGE SCALE GENOMIC DNA]</scope>
    <source>
        <strain evidence="2">JCM 15442</strain>
    </source>
</reference>
<name>A0ABQ2G6M9_9DEIO</name>
<proteinExistence type="predicted"/>
<evidence type="ECO:0000313" key="1">
    <source>
        <dbReference type="EMBL" id="GGL77889.1"/>
    </source>
</evidence>
<dbReference type="Gene3D" id="3.90.1570.30">
    <property type="match status" value="1"/>
</dbReference>
<organism evidence="1 2">
    <name type="scientific">Deinococcus aerolatus</name>
    <dbReference type="NCBI Taxonomy" id="522487"/>
    <lineage>
        <taxon>Bacteria</taxon>
        <taxon>Thermotogati</taxon>
        <taxon>Deinococcota</taxon>
        <taxon>Deinococci</taxon>
        <taxon>Deinococcales</taxon>
        <taxon>Deinococcaceae</taxon>
        <taxon>Deinococcus</taxon>
    </lineage>
</organism>
<dbReference type="RefSeq" id="WP_188970485.1">
    <property type="nucleotide sequence ID" value="NZ_BMOL01000005.1"/>
</dbReference>
<dbReference type="Proteomes" id="UP000639973">
    <property type="component" value="Unassembled WGS sequence"/>
</dbReference>